<dbReference type="Gene3D" id="3.40.50.10540">
    <property type="entry name" value="Crotonobetainyl-coa:carnitine coa-transferase, domain 1"/>
    <property type="match status" value="2"/>
</dbReference>
<comment type="caution">
    <text evidence="1">The sequence shown here is derived from an EMBL/GenBank/DDBJ whole genome shotgun (WGS) entry which is preliminary data.</text>
</comment>
<dbReference type="InterPro" id="IPR050509">
    <property type="entry name" value="CoA-transferase_III"/>
</dbReference>
<evidence type="ECO:0000313" key="1">
    <source>
        <dbReference type="EMBL" id="TXS95837.1"/>
    </source>
</evidence>
<dbReference type="Gene3D" id="3.30.1540.10">
    <property type="entry name" value="formyl-coa transferase, domain 3"/>
    <property type="match status" value="1"/>
</dbReference>
<protein>
    <submittedName>
        <fullName evidence="1">CoA transferase</fullName>
    </submittedName>
</protein>
<dbReference type="RefSeq" id="WP_148067902.1">
    <property type="nucleotide sequence ID" value="NZ_VRZA01000002.1"/>
</dbReference>
<dbReference type="PANTHER" id="PTHR48228:SF5">
    <property type="entry name" value="ALPHA-METHYLACYL-COA RACEMASE"/>
    <property type="match status" value="1"/>
</dbReference>
<dbReference type="Pfam" id="PF02515">
    <property type="entry name" value="CoA_transf_3"/>
    <property type="match status" value="2"/>
</dbReference>
<dbReference type="InterPro" id="IPR044855">
    <property type="entry name" value="CoA-Trfase_III_dom3_sf"/>
</dbReference>
<name>A0A5C9A8F0_9GAMM</name>
<organism evidence="1 2">
    <name type="scientific">Parahaliea maris</name>
    <dbReference type="NCBI Taxonomy" id="2716870"/>
    <lineage>
        <taxon>Bacteria</taxon>
        <taxon>Pseudomonadati</taxon>
        <taxon>Pseudomonadota</taxon>
        <taxon>Gammaproteobacteria</taxon>
        <taxon>Cellvibrionales</taxon>
        <taxon>Halieaceae</taxon>
        <taxon>Parahaliea</taxon>
    </lineage>
</organism>
<dbReference type="Proteomes" id="UP000321039">
    <property type="component" value="Unassembled WGS sequence"/>
</dbReference>
<sequence length="829" mass="90313">MSGVLQHIRVLDLSWGISGPIATMVFSDQGADVIKIEPPSGDPFSGQLGYRAWQRGKRNATYDLKDSNERKAFLDLVKTADVLVESFSPGTTAELGIDYATLSTVNPRLVYCSITGYGRDNPLSLRPAYDALVAARTGLHFEQRGRNGGVFHFSNGEPPFADFEFAPDGVVGPRPEDRDGPLFPATFWPSLGAAYAAMTAVSAALLVRAKTGRGQWVETSLLQGALTAGTMAFSYAKHPEAPHYSTWVNDSRSPKGNFECADGRWLIHWVPNPSFVLGATEGSSLNPSPDTSARQDPDRIMPAVDDMLVLDHYYPMLKSAIHRFTADEWSDAAAVAGQCMQKVRSPEEALSDSSFIEDGCVVTIEDPKLGTTRQAGTLYRLEKNLSEPRSGISEFGADNAAVRAEAARSTSWQTTAPTQTSTLSRPLEGVRVLDLGLAIAGPFGAQILSDLGADVIKINATYDWYWHSNVIAMSANRGKRSLAVDIRKPEGIRIVQQLAETADVVIHNMRYKAVEGRGLDYEALKEINPRLIYCHTRGFERGSREHLPGNDQTGSALAGVQWEDGGCADGGRPYWSLTSLGDTGNGYLAAIAIIQALLEREKTGEGQFVDTSIVNAQLLNASQVIARDNGTGFPRPRLTPDGLGYNSAGYRLYPTQSGYLCLALVNEGHWQSLFRALPGGDYARYADPEAREADNAALMEWIGCQLATKPAEDWFAVLDAAGVPCEISNPEFSREIWKHADAAFLLDRSWLVKLPHRVLGEVGHVGIPYSLSETPAGVQSSPLIVGEQSREVLLELGIEPMEVDRLFAEGVVVDERCYAYDLDECSRDN</sequence>
<dbReference type="GO" id="GO:0016740">
    <property type="term" value="F:transferase activity"/>
    <property type="evidence" value="ECO:0007669"/>
    <property type="project" value="UniProtKB-KW"/>
</dbReference>
<dbReference type="SUPFAM" id="SSF89796">
    <property type="entry name" value="CoA-transferase family III (CaiB/BaiF)"/>
    <property type="match status" value="2"/>
</dbReference>
<dbReference type="AlphaFoldDB" id="A0A5C9A8F0"/>
<reference evidence="1 2" key="1">
    <citation type="submission" date="2019-08" db="EMBL/GenBank/DDBJ databases">
        <title>Parahaliea maris sp. nov., isolated from the surface seawater.</title>
        <authorList>
            <person name="Liu Y."/>
        </authorList>
    </citation>
    <scope>NUCLEOTIDE SEQUENCE [LARGE SCALE GENOMIC DNA]</scope>
    <source>
        <strain evidence="1 2">HSLHS9</strain>
    </source>
</reference>
<gene>
    <name evidence="1" type="ORF">FV139_08230</name>
</gene>
<keyword evidence="1" id="KW-0808">Transferase</keyword>
<accession>A0A5C9A8F0</accession>
<proteinExistence type="predicted"/>
<dbReference type="InterPro" id="IPR023606">
    <property type="entry name" value="CoA-Trfase_III_dom_1_sf"/>
</dbReference>
<dbReference type="InterPro" id="IPR003673">
    <property type="entry name" value="CoA-Trfase_fam_III"/>
</dbReference>
<evidence type="ECO:0000313" key="2">
    <source>
        <dbReference type="Proteomes" id="UP000321039"/>
    </source>
</evidence>
<keyword evidence="2" id="KW-1185">Reference proteome</keyword>
<dbReference type="EMBL" id="VRZA01000002">
    <property type="protein sequence ID" value="TXS95837.1"/>
    <property type="molecule type" value="Genomic_DNA"/>
</dbReference>
<dbReference type="PANTHER" id="PTHR48228">
    <property type="entry name" value="SUCCINYL-COA--D-CITRAMALATE COA-TRANSFERASE"/>
    <property type="match status" value="1"/>
</dbReference>